<evidence type="ECO:0000313" key="9">
    <source>
        <dbReference type="Proteomes" id="UP000202485"/>
    </source>
</evidence>
<dbReference type="EMBL" id="FXYG01000003">
    <property type="protein sequence ID" value="SMX45684.1"/>
    <property type="molecule type" value="Genomic_DNA"/>
</dbReference>
<dbReference type="AlphaFoldDB" id="A0A238KS69"/>
<organism evidence="8 9">
    <name type="scientific">Ruegeria arenilitoris</name>
    <dbReference type="NCBI Taxonomy" id="1173585"/>
    <lineage>
        <taxon>Bacteria</taxon>
        <taxon>Pseudomonadati</taxon>
        <taxon>Pseudomonadota</taxon>
        <taxon>Alphaproteobacteria</taxon>
        <taxon>Rhodobacterales</taxon>
        <taxon>Roseobacteraceae</taxon>
        <taxon>Ruegeria</taxon>
    </lineage>
</organism>
<dbReference type="RefSeq" id="WP_093964226.1">
    <property type="nucleotide sequence ID" value="NZ_FXYG01000003.1"/>
</dbReference>
<reference evidence="9" key="1">
    <citation type="submission" date="2017-05" db="EMBL/GenBank/DDBJ databases">
        <authorList>
            <person name="Rodrigo-Torres L."/>
            <person name="Arahal R. D."/>
            <person name="Lucena T."/>
        </authorList>
    </citation>
    <scope>NUCLEOTIDE SEQUENCE [LARGE SCALE GENOMIC DNA]</scope>
    <source>
        <strain evidence="9">CECT 8715</strain>
    </source>
</reference>
<dbReference type="Proteomes" id="UP000202485">
    <property type="component" value="Unassembled WGS sequence"/>
</dbReference>
<dbReference type="GO" id="GO:0044781">
    <property type="term" value="P:bacterial-type flagellum organization"/>
    <property type="evidence" value="ECO:0007669"/>
    <property type="project" value="UniProtKB-UniRule"/>
</dbReference>
<feature type="domain" description="FlgD/Vpr Ig-like" evidence="7">
    <location>
        <begin position="104"/>
        <end position="172"/>
    </location>
</feature>
<comment type="similarity">
    <text evidence="1 5">Belongs to the FlgD family.</text>
</comment>
<proteinExistence type="inferred from homology"/>
<name>A0A238KS69_9RHOB</name>
<sequence>MITTAASATQTPSTAQPTGPSAATGLTSDFETFLMMLTAQARNQDPLEPLDSSEYASQLAQFSMVEQQVQTNDLLANLTAALSSVNLDELSNWIGVDVQGATTFRFDGQPQTIFTQPDLGADASVLVIKDSDGAEIDRISVPVSETEFLWAGVDASGNPLPNGTYSATLESYLGDELLSARPAATYSRVVEAQVGAGVVMLTLDSGVVIPATDVVAVRTGA</sequence>
<dbReference type="InterPro" id="IPR025965">
    <property type="entry name" value="FlgD/Vpr_Ig-like"/>
</dbReference>
<evidence type="ECO:0000256" key="6">
    <source>
        <dbReference type="SAM" id="MobiDB-lite"/>
    </source>
</evidence>
<evidence type="ECO:0000256" key="3">
    <source>
        <dbReference type="ARBA" id="ARBA00022795"/>
    </source>
</evidence>
<dbReference type="Gene3D" id="2.60.40.4070">
    <property type="match status" value="1"/>
</dbReference>
<evidence type="ECO:0000256" key="2">
    <source>
        <dbReference type="ARBA" id="ARBA00016013"/>
    </source>
</evidence>
<gene>
    <name evidence="8" type="primary">flgD</name>
    <name evidence="8" type="ORF">RUA8715_02758</name>
</gene>
<evidence type="ECO:0000256" key="5">
    <source>
        <dbReference type="RuleBase" id="RU362076"/>
    </source>
</evidence>
<evidence type="ECO:0000256" key="1">
    <source>
        <dbReference type="ARBA" id="ARBA00010577"/>
    </source>
</evidence>
<protein>
    <recommendedName>
        <fullName evidence="2 5">Basal-body rod modification protein FlgD</fullName>
    </recommendedName>
</protein>
<keyword evidence="3 5" id="KW-1005">Bacterial flagellum biogenesis</keyword>
<dbReference type="Pfam" id="PF03963">
    <property type="entry name" value="FlgD"/>
    <property type="match status" value="1"/>
</dbReference>
<dbReference type="Pfam" id="PF13860">
    <property type="entry name" value="FlgD_ig"/>
    <property type="match status" value="1"/>
</dbReference>
<dbReference type="InterPro" id="IPR005648">
    <property type="entry name" value="FlgD"/>
</dbReference>
<evidence type="ECO:0000313" key="8">
    <source>
        <dbReference type="EMBL" id="SMX45684.1"/>
    </source>
</evidence>
<dbReference type="OrthoDB" id="9785233at2"/>
<comment type="function">
    <text evidence="4 5">Required for flagellar hook formation. May act as a scaffolding protein.</text>
</comment>
<accession>A0A238KS69</accession>
<keyword evidence="9" id="KW-1185">Reference proteome</keyword>
<evidence type="ECO:0000256" key="4">
    <source>
        <dbReference type="ARBA" id="ARBA00024746"/>
    </source>
</evidence>
<dbReference type="Gene3D" id="2.30.30.910">
    <property type="match status" value="1"/>
</dbReference>
<evidence type="ECO:0000259" key="7">
    <source>
        <dbReference type="Pfam" id="PF13860"/>
    </source>
</evidence>
<feature type="region of interest" description="Disordered" evidence="6">
    <location>
        <begin position="1"/>
        <end position="24"/>
    </location>
</feature>